<protein>
    <submittedName>
        <fullName evidence="2">CSON008555 protein</fullName>
    </submittedName>
</protein>
<dbReference type="OMA" id="PRACILE"/>
<reference evidence="3" key="2">
    <citation type="submission" date="2018-07" db="EMBL/GenBank/DDBJ databases">
        <authorList>
            <person name="Quirk P.G."/>
            <person name="Krulwich T.A."/>
        </authorList>
    </citation>
    <scope>NUCLEOTIDE SEQUENCE</scope>
</reference>
<evidence type="ECO:0000256" key="1">
    <source>
        <dbReference type="SAM" id="Phobius"/>
    </source>
</evidence>
<keyword evidence="1" id="KW-0812">Transmembrane</keyword>
<proteinExistence type="predicted"/>
<evidence type="ECO:0000313" key="3">
    <source>
        <dbReference type="EMBL" id="SSX23238.1"/>
    </source>
</evidence>
<reference evidence="2" key="1">
    <citation type="submission" date="2018-04" db="EMBL/GenBank/DDBJ databases">
        <authorList>
            <person name="Go L.Y."/>
            <person name="Mitchell J.A."/>
        </authorList>
    </citation>
    <scope>NUCLEOTIDE SEQUENCE</scope>
    <source>
        <tissue evidence="2">Whole organism</tissue>
    </source>
</reference>
<sequence length="188" mass="21456">MNIKLVVPYAYFICALLIGLIETPERAIAQQPLFELPVQLIGFPVIVLAVRISTFVKRLAYSLNPQTYTARNRRSPDATQSSFSIQAIDASLAEKRIITEMGPKACVMEEPCRLHATNQRKYKEQPDWVDILRNYKTQSTGTKQWYLLSVFLGDVIRDVQLCKQLAKRLPCGQDDIKLLSGETFSRYQ</sequence>
<organism evidence="2">
    <name type="scientific">Culicoides sonorensis</name>
    <name type="common">Biting midge</name>
    <dbReference type="NCBI Taxonomy" id="179676"/>
    <lineage>
        <taxon>Eukaryota</taxon>
        <taxon>Metazoa</taxon>
        <taxon>Ecdysozoa</taxon>
        <taxon>Arthropoda</taxon>
        <taxon>Hexapoda</taxon>
        <taxon>Insecta</taxon>
        <taxon>Pterygota</taxon>
        <taxon>Neoptera</taxon>
        <taxon>Endopterygota</taxon>
        <taxon>Diptera</taxon>
        <taxon>Nematocera</taxon>
        <taxon>Chironomoidea</taxon>
        <taxon>Ceratopogonidae</taxon>
        <taxon>Ceratopogoninae</taxon>
        <taxon>Culicoides</taxon>
        <taxon>Monoculicoides</taxon>
    </lineage>
</organism>
<dbReference type="EMBL" id="UFQT01000322">
    <property type="protein sequence ID" value="SSX23238.1"/>
    <property type="molecule type" value="Genomic_DNA"/>
</dbReference>
<accession>A0A336KEK5</accession>
<keyword evidence="1" id="KW-1133">Transmembrane helix</keyword>
<gene>
    <name evidence="2" type="primary">CSON008555</name>
</gene>
<name>A0A336KEK5_CULSO</name>
<dbReference type="EMBL" id="UFQS01000322">
    <property type="protein sequence ID" value="SSX02871.1"/>
    <property type="molecule type" value="Genomic_DNA"/>
</dbReference>
<evidence type="ECO:0000313" key="2">
    <source>
        <dbReference type="EMBL" id="SSX02871.1"/>
    </source>
</evidence>
<feature type="transmembrane region" description="Helical" evidence="1">
    <location>
        <begin position="39"/>
        <end position="56"/>
    </location>
</feature>
<keyword evidence="1" id="KW-0472">Membrane</keyword>
<dbReference type="VEuPathDB" id="VectorBase:CSON008555"/>
<dbReference type="AlphaFoldDB" id="A0A336KEK5"/>